<dbReference type="EMBL" id="CABR01000031">
    <property type="protein sequence ID" value="CBI09400.1"/>
    <property type="molecule type" value="Genomic_DNA"/>
</dbReference>
<dbReference type="Gene3D" id="3.40.190.290">
    <property type="match status" value="1"/>
</dbReference>
<dbReference type="PROSITE" id="PS50931">
    <property type="entry name" value="HTH_LYSR"/>
    <property type="match status" value="1"/>
</dbReference>
<comment type="caution">
    <text evidence="6">The sequence shown here is derived from an EMBL/GenBank/DDBJ whole genome shotgun (WGS) entry which is preliminary data.</text>
</comment>
<evidence type="ECO:0000256" key="2">
    <source>
        <dbReference type="ARBA" id="ARBA00023015"/>
    </source>
</evidence>
<keyword evidence="4" id="KW-0804">Transcription</keyword>
<dbReference type="SUPFAM" id="SSF53850">
    <property type="entry name" value="Periplasmic binding protein-like II"/>
    <property type="match status" value="1"/>
</dbReference>
<dbReference type="Pfam" id="PF03466">
    <property type="entry name" value="LysR_substrate"/>
    <property type="match status" value="1"/>
</dbReference>
<evidence type="ECO:0000256" key="3">
    <source>
        <dbReference type="ARBA" id="ARBA00023125"/>
    </source>
</evidence>
<dbReference type="Gene3D" id="1.10.10.10">
    <property type="entry name" value="Winged helix-like DNA-binding domain superfamily/Winged helix DNA-binding domain"/>
    <property type="match status" value="1"/>
</dbReference>
<dbReference type="GO" id="GO:0003700">
    <property type="term" value="F:DNA-binding transcription factor activity"/>
    <property type="evidence" value="ECO:0007669"/>
    <property type="project" value="InterPro"/>
</dbReference>
<feature type="domain" description="HTH lysR-type" evidence="5">
    <location>
        <begin position="6"/>
        <end position="63"/>
    </location>
</feature>
<dbReference type="InterPro" id="IPR000847">
    <property type="entry name" value="LysR_HTH_N"/>
</dbReference>
<dbReference type="InterPro" id="IPR005119">
    <property type="entry name" value="LysR_subst-bd"/>
</dbReference>
<reference evidence="6" key="1">
    <citation type="submission" date="2009-10" db="EMBL/GenBank/DDBJ databases">
        <title>Diversity of trophic interactions inside an arsenic-rich microbial ecosystem.</title>
        <authorList>
            <person name="Bertin P.N."/>
            <person name="Heinrich-Salmeron A."/>
            <person name="Pelletier E."/>
            <person name="Goulhen-Chollet F."/>
            <person name="Arsene-Ploetze F."/>
            <person name="Gallien S."/>
            <person name="Calteau A."/>
            <person name="Vallenet D."/>
            <person name="Casiot C."/>
            <person name="Chane-Woon-Ming B."/>
            <person name="Giloteaux L."/>
            <person name="Barakat M."/>
            <person name="Bonnefoy V."/>
            <person name="Bruneel O."/>
            <person name="Chandler M."/>
            <person name="Cleiss J."/>
            <person name="Duran R."/>
            <person name="Elbaz-Poulichet F."/>
            <person name="Fonknechten N."/>
            <person name="Lauga B."/>
            <person name="Mornico D."/>
            <person name="Ortet P."/>
            <person name="Schaeffer C."/>
            <person name="Siguier P."/>
            <person name="Alexander Thil Smith A."/>
            <person name="Van Dorsselaer A."/>
            <person name="Weissenbach J."/>
            <person name="Medigue C."/>
            <person name="Le Paslier D."/>
        </authorList>
    </citation>
    <scope>NUCLEOTIDE SEQUENCE</scope>
</reference>
<comment type="similarity">
    <text evidence="1">Belongs to the LysR transcriptional regulatory family.</text>
</comment>
<evidence type="ECO:0000259" key="5">
    <source>
        <dbReference type="PROSITE" id="PS50931"/>
    </source>
</evidence>
<dbReference type="PANTHER" id="PTHR30126:SF94">
    <property type="entry name" value="LYSR FAMILY TRANSCRIPTIONAL REGULATOR"/>
    <property type="match status" value="1"/>
</dbReference>
<evidence type="ECO:0000313" key="6">
    <source>
        <dbReference type="EMBL" id="CBI09400.1"/>
    </source>
</evidence>
<dbReference type="NCBIfam" id="NF008095">
    <property type="entry name" value="PRK10837.1"/>
    <property type="match status" value="1"/>
</dbReference>
<dbReference type="InterPro" id="IPR036388">
    <property type="entry name" value="WH-like_DNA-bd_sf"/>
</dbReference>
<dbReference type="CDD" id="cd08420">
    <property type="entry name" value="PBP2_CysL_like"/>
    <property type="match status" value="1"/>
</dbReference>
<dbReference type="AlphaFoldDB" id="E6QQ79"/>
<keyword evidence="2" id="KW-0805">Transcription regulation</keyword>
<name>E6QQ79_9ZZZZ</name>
<protein>
    <submittedName>
        <fullName evidence="6">Putative DNA-binding transcriptional regulator</fullName>
    </submittedName>
</protein>
<gene>
    <name evidence="6" type="primary">yeiE</name>
    <name evidence="6" type="ORF">CARN7_0128</name>
</gene>
<proteinExistence type="inferred from homology"/>
<dbReference type="InterPro" id="IPR036390">
    <property type="entry name" value="WH_DNA-bd_sf"/>
</dbReference>
<dbReference type="PANTHER" id="PTHR30126">
    <property type="entry name" value="HTH-TYPE TRANSCRIPTIONAL REGULATOR"/>
    <property type="match status" value="1"/>
</dbReference>
<dbReference type="SUPFAM" id="SSF46785">
    <property type="entry name" value="Winged helix' DNA-binding domain"/>
    <property type="match status" value="1"/>
</dbReference>
<sequence>MSHLRVNLRQLQIFVAIVTHGSTSSAADTIPLSQSATSAALNELERVLGMCLFDRVSKRLLINHNGRSLLPQALALLDAAKGIERWAEDVQFQTGGLRIGASTTIGNYLLPDILAQFRATLPVAVQARWKAQIIIENTAIICQKLENFDLDIGMIEGYCHSAEFLVRPWLEDELVVVAAANSPILPKHTETDVSLETLRDAVWLSRETGSGTRENSNEALLPYLHHLKSGVEFGDSEAIKRATANGLGISCLSRFVVAEMLADGKLVVVPTTLPKFSRRYSIVLHQQKKLTPGLDTFLQFLERI</sequence>
<keyword evidence="3 6" id="KW-0238">DNA-binding</keyword>
<evidence type="ECO:0000256" key="4">
    <source>
        <dbReference type="ARBA" id="ARBA00023163"/>
    </source>
</evidence>
<dbReference type="Pfam" id="PF00126">
    <property type="entry name" value="HTH_1"/>
    <property type="match status" value="1"/>
</dbReference>
<organism evidence="6">
    <name type="scientific">mine drainage metagenome</name>
    <dbReference type="NCBI Taxonomy" id="410659"/>
    <lineage>
        <taxon>unclassified sequences</taxon>
        <taxon>metagenomes</taxon>
        <taxon>ecological metagenomes</taxon>
    </lineage>
</organism>
<evidence type="ECO:0000256" key="1">
    <source>
        <dbReference type="ARBA" id="ARBA00009437"/>
    </source>
</evidence>
<accession>E6QQ79</accession>
<dbReference type="GO" id="GO:0000976">
    <property type="term" value="F:transcription cis-regulatory region binding"/>
    <property type="evidence" value="ECO:0007669"/>
    <property type="project" value="TreeGrafter"/>
</dbReference>